<feature type="chain" id="PRO_5014928855" evidence="1">
    <location>
        <begin position="28"/>
        <end position="152"/>
    </location>
</feature>
<dbReference type="RefSeq" id="WP_133122597.1">
    <property type="nucleotide sequence ID" value="NZ_PGTY01000005.1"/>
</dbReference>
<evidence type="ECO:0000313" key="4">
    <source>
        <dbReference type="Proteomes" id="UP000228531"/>
    </source>
</evidence>
<gene>
    <name evidence="3" type="ORF">BC777_3805</name>
</gene>
<dbReference type="PROSITE" id="PS51318">
    <property type="entry name" value="TAT"/>
    <property type="match status" value="1"/>
</dbReference>
<feature type="domain" description="Rhodanese" evidence="2">
    <location>
        <begin position="43"/>
        <end position="142"/>
    </location>
</feature>
<comment type="caution">
    <text evidence="3">The sequence shown here is derived from an EMBL/GenBank/DDBJ whole genome shotgun (WGS) entry which is preliminary data.</text>
</comment>
<proteinExistence type="predicted"/>
<dbReference type="Pfam" id="PF00581">
    <property type="entry name" value="Rhodanese"/>
    <property type="match status" value="1"/>
</dbReference>
<sequence>MKRLSRRVVLTGLVGTTALCVTAYAIAGDSETLTPQQAFAAAGTGDILLVDIRRPDEWQSTGIAQYAVPIDMRRADFATAVLAARRSPTQPIALICARGVRSARMTARLTDAGVTPIIDIPEGMLGSFAGPGWVKRGLPVVEWDTDSQEDTT</sequence>
<dbReference type="GO" id="GO:0016740">
    <property type="term" value="F:transferase activity"/>
    <property type="evidence" value="ECO:0007669"/>
    <property type="project" value="UniProtKB-KW"/>
</dbReference>
<evidence type="ECO:0000259" key="2">
    <source>
        <dbReference type="PROSITE" id="PS50206"/>
    </source>
</evidence>
<accession>A0A2M8W019</accession>
<keyword evidence="1" id="KW-0732">Signal</keyword>
<dbReference type="CDD" id="cd00158">
    <property type="entry name" value="RHOD"/>
    <property type="match status" value="1"/>
</dbReference>
<keyword evidence="3" id="KW-0808">Transferase</keyword>
<feature type="signal peptide" evidence="1">
    <location>
        <begin position="1"/>
        <end position="27"/>
    </location>
</feature>
<dbReference type="InterPro" id="IPR036873">
    <property type="entry name" value="Rhodanese-like_dom_sf"/>
</dbReference>
<dbReference type="PROSITE" id="PS50206">
    <property type="entry name" value="RHODANESE_3"/>
    <property type="match status" value="1"/>
</dbReference>
<evidence type="ECO:0000256" key="1">
    <source>
        <dbReference type="SAM" id="SignalP"/>
    </source>
</evidence>
<keyword evidence="4" id="KW-1185">Reference proteome</keyword>
<dbReference type="AlphaFoldDB" id="A0A2M8W019"/>
<organism evidence="3 4">
    <name type="scientific">Yoonia maricola</name>
    <dbReference type="NCBI Taxonomy" id="420999"/>
    <lineage>
        <taxon>Bacteria</taxon>
        <taxon>Pseudomonadati</taxon>
        <taxon>Pseudomonadota</taxon>
        <taxon>Alphaproteobacteria</taxon>
        <taxon>Rhodobacterales</taxon>
        <taxon>Paracoccaceae</taxon>
        <taxon>Yoonia</taxon>
    </lineage>
</organism>
<dbReference type="SMART" id="SM00450">
    <property type="entry name" value="RHOD"/>
    <property type="match status" value="1"/>
</dbReference>
<dbReference type="Gene3D" id="3.40.250.10">
    <property type="entry name" value="Rhodanese-like domain"/>
    <property type="match status" value="1"/>
</dbReference>
<dbReference type="OrthoDB" id="9812109at2"/>
<protein>
    <submittedName>
        <fullName evidence="3">Rhodanese-related sulfurtransferase</fullName>
    </submittedName>
</protein>
<name>A0A2M8W019_9RHOB</name>
<dbReference type="SUPFAM" id="SSF52821">
    <property type="entry name" value="Rhodanese/Cell cycle control phosphatase"/>
    <property type="match status" value="1"/>
</dbReference>
<dbReference type="InterPro" id="IPR001763">
    <property type="entry name" value="Rhodanese-like_dom"/>
</dbReference>
<evidence type="ECO:0000313" key="3">
    <source>
        <dbReference type="EMBL" id="PJI84264.1"/>
    </source>
</evidence>
<dbReference type="EMBL" id="PGTY01000005">
    <property type="protein sequence ID" value="PJI84264.1"/>
    <property type="molecule type" value="Genomic_DNA"/>
</dbReference>
<dbReference type="InterPro" id="IPR006311">
    <property type="entry name" value="TAT_signal"/>
</dbReference>
<reference evidence="3 4" key="1">
    <citation type="submission" date="2017-11" db="EMBL/GenBank/DDBJ databases">
        <title>Genomic Encyclopedia of Archaeal and Bacterial Type Strains, Phase II (KMG-II): From Individual Species to Whole Genera.</title>
        <authorList>
            <person name="Goeker M."/>
        </authorList>
    </citation>
    <scope>NUCLEOTIDE SEQUENCE [LARGE SCALE GENOMIC DNA]</scope>
    <source>
        <strain evidence="3 4">DSM 29128</strain>
    </source>
</reference>
<dbReference type="Proteomes" id="UP000228531">
    <property type="component" value="Unassembled WGS sequence"/>
</dbReference>